<keyword evidence="2" id="KW-1185">Reference proteome</keyword>
<protein>
    <submittedName>
        <fullName evidence="1">Uncharacterized protein</fullName>
    </submittedName>
</protein>
<dbReference type="Proteomes" id="UP000659698">
    <property type="component" value="Unassembled WGS sequence"/>
</dbReference>
<gene>
    <name evidence="1" type="ORF">H7U12_10610</name>
</gene>
<evidence type="ECO:0000313" key="1">
    <source>
        <dbReference type="EMBL" id="MBC3540135.1"/>
    </source>
</evidence>
<dbReference type="RefSeq" id="WP_186637188.1">
    <property type="nucleotide sequence ID" value="NZ_JACOAF010000023.1"/>
</dbReference>
<sequence>MFSILAAPDTILADLEEMVFTSAWTADHATSANAAVANNHVFPRYDRSVLSLI</sequence>
<organism evidence="1 2">
    <name type="scientific">Rufibacter sediminis</name>
    <dbReference type="NCBI Taxonomy" id="2762756"/>
    <lineage>
        <taxon>Bacteria</taxon>
        <taxon>Pseudomonadati</taxon>
        <taxon>Bacteroidota</taxon>
        <taxon>Cytophagia</taxon>
        <taxon>Cytophagales</taxon>
        <taxon>Hymenobacteraceae</taxon>
        <taxon>Rufibacter</taxon>
    </lineage>
</organism>
<accession>A0ABR6VT74</accession>
<evidence type="ECO:0000313" key="2">
    <source>
        <dbReference type="Proteomes" id="UP000659698"/>
    </source>
</evidence>
<dbReference type="EMBL" id="JACOAF010000023">
    <property type="protein sequence ID" value="MBC3540135.1"/>
    <property type="molecule type" value="Genomic_DNA"/>
</dbReference>
<comment type="caution">
    <text evidence="1">The sequence shown here is derived from an EMBL/GenBank/DDBJ whole genome shotgun (WGS) entry which is preliminary data.</text>
</comment>
<proteinExistence type="predicted"/>
<name>A0ABR6VT74_9BACT</name>
<reference evidence="1 2" key="1">
    <citation type="journal article" date="2019" name="Int. J. Syst. Evol. Microbiol.">
        <title>Rufibacter sediminis sp. nov., isolated from freshwater lake sediment.</title>
        <authorList>
            <person name="Qu J.H."/>
            <person name="Zhang L.J."/>
            <person name="Fu Y.H."/>
            <person name="Li H.F."/>
        </authorList>
    </citation>
    <scope>NUCLEOTIDE SEQUENCE [LARGE SCALE GENOMIC DNA]</scope>
    <source>
        <strain evidence="1 2">H-1</strain>
    </source>
</reference>